<evidence type="ECO:0000256" key="3">
    <source>
        <dbReference type="ARBA" id="ARBA00023029"/>
    </source>
</evidence>
<dbReference type="PROSITE" id="PS00176">
    <property type="entry name" value="TOPO_IB_1"/>
    <property type="match status" value="1"/>
</dbReference>
<dbReference type="RefSeq" id="XP_056490905.1">
    <property type="nucleotide sequence ID" value="XM_056628171.1"/>
</dbReference>
<dbReference type="InterPro" id="IPR008336">
    <property type="entry name" value="TopoI_DNA-bd_euk"/>
</dbReference>
<feature type="compositionally biased region" description="Basic and acidic residues" evidence="8">
    <location>
        <begin position="175"/>
        <end position="197"/>
    </location>
</feature>
<evidence type="ECO:0000256" key="8">
    <source>
        <dbReference type="SAM" id="MobiDB-lite"/>
    </source>
</evidence>
<dbReference type="Pfam" id="PF02919">
    <property type="entry name" value="Topoisom_I_N"/>
    <property type="match status" value="1"/>
</dbReference>
<dbReference type="Gene3D" id="3.90.15.10">
    <property type="entry name" value="Topoisomerase I, Chain A, domain 3"/>
    <property type="match status" value="1"/>
</dbReference>
<dbReference type="GO" id="GO:0006265">
    <property type="term" value="P:DNA topological change"/>
    <property type="evidence" value="ECO:0007669"/>
    <property type="project" value="UniProtKB-UniRule"/>
</dbReference>
<dbReference type="GeneID" id="81367151"/>
<dbReference type="InterPro" id="IPR048045">
    <property type="entry name" value="Topoisomer_I_DNA-bd"/>
</dbReference>
<dbReference type="Pfam" id="PF01028">
    <property type="entry name" value="Topoisom_I"/>
    <property type="match status" value="1"/>
</dbReference>
<evidence type="ECO:0000256" key="4">
    <source>
        <dbReference type="ARBA" id="ARBA00023125"/>
    </source>
</evidence>
<dbReference type="GO" id="GO:0003917">
    <property type="term" value="F:DNA topoisomerase type I (single strand cut, ATP-independent) activity"/>
    <property type="evidence" value="ECO:0007669"/>
    <property type="project" value="UniProtKB-UniRule"/>
</dbReference>
<evidence type="ECO:0000313" key="10">
    <source>
        <dbReference type="EMBL" id="KAJ5403663.1"/>
    </source>
</evidence>
<dbReference type="Gene3D" id="2.170.11.10">
    <property type="entry name" value="DNA Topoisomerase I, domain 2"/>
    <property type="match status" value="1"/>
</dbReference>
<dbReference type="PANTHER" id="PTHR10290">
    <property type="entry name" value="DNA TOPOISOMERASE I"/>
    <property type="match status" value="1"/>
</dbReference>
<comment type="catalytic activity">
    <reaction evidence="1 6 7">
        <text>ATP-independent breakage of single-stranded DNA, followed by passage and rejoining.</text>
        <dbReference type="EC" id="5.6.2.1"/>
    </reaction>
</comment>
<dbReference type="SUPFAM" id="SSF56741">
    <property type="entry name" value="Eukaryotic DNA topoisomerase I, N-terminal DNA-binding fragment"/>
    <property type="match status" value="1"/>
</dbReference>
<dbReference type="InterPro" id="IPR001631">
    <property type="entry name" value="TopoI"/>
</dbReference>
<dbReference type="InterPro" id="IPR018521">
    <property type="entry name" value="TopoIB_AS"/>
</dbReference>
<dbReference type="FunFam" id="2.170.11.10:FF:000001">
    <property type="entry name" value="DNA topoisomerase I"/>
    <property type="match status" value="1"/>
</dbReference>
<dbReference type="AlphaFoldDB" id="A0A9X0BBJ6"/>
<gene>
    <name evidence="10" type="ORF">N7509_003534</name>
</gene>
<proteinExistence type="inferred from homology"/>
<accession>A0A9X0BBJ6</accession>
<dbReference type="EC" id="5.6.2.1" evidence="7"/>
<comment type="caution">
    <text evidence="10">The sequence shown here is derived from an EMBL/GenBank/DDBJ whole genome shotgun (WGS) entry which is preliminary data.</text>
</comment>
<feature type="region of interest" description="Disordered" evidence="8">
    <location>
        <begin position="67"/>
        <end position="271"/>
    </location>
</feature>
<evidence type="ECO:0000256" key="7">
    <source>
        <dbReference type="RuleBase" id="RU365101"/>
    </source>
</evidence>
<dbReference type="OrthoDB" id="47179at2759"/>
<feature type="compositionally biased region" description="Basic and acidic residues" evidence="8">
    <location>
        <begin position="109"/>
        <end position="118"/>
    </location>
</feature>
<feature type="region of interest" description="Disordered" evidence="8">
    <location>
        <begin position="429"/>
        <end position="448"/>
    </location>
</feature>
<dbReference type="GO" id="GO:0005694">
    <property type="term" value="C:chromosome"/>
    <property type="evidence" value="ECO:0007669"/>
    <property type="project" value="InterPro"/>
</dbReference>
<dbReference type="PROSITE" id="PS52038">
    <property type="entry name" value="TOPO_IB_2"/>
    <property type="match status" value="1"/>
</dbReference>
<evidence type="ECO:0000256" key="5">
    <source>
        <dbReference type="ARBA" id="ARBA00023235"/>
    </source>
</evidence>
<dbReference type="FunFam" id="1.10.132.10:FF:000003">
    <property type="entry name" value="DNA topoisomerase I"/>
    <property type="match status" value="1"/>
</dbReference>
<dbReference type="GO" id="GO:0005730">
    <property type="term" value="C:nucleolus"/>
    <property type="evidence" value="ECO:0007669"/>
    <property type="project" value="TreeGrafter"/>
</dbReference>
<comment type="similarity">
    <text evidence="2 6 7">Belongs to the type IB topoisomerase family.</text>
</comment>
<feature type="compositionally biased region" description="Acidic residues" evidence="8">
    <location>
        <begin position="254"/>
        <end position="265"/>
    </location>
</feature>
<dbReference type="InterPro" id="IPR013030">
    <property type="entry name" value="DNA_topo_DNA_db_N_dom2"/>
</dbReference>
<dbReference type="Gene3D" id="1.10.132.10">
    <property type="match status" value="1"/>
</dbReference>
<evidence type="ECO:0000259" key="9">
    <source>
        <dbReference type="SMART" id="SM00435"/>
    </source>
</evidence>
<dbReference type="GO" id="GO:0006338">
    <property type="term" value="P:chromatin remodeling"/>
    <property type="evidence" value="ECO:0007669"/>
    <property type="project" value="UniProtKB-ARBA"/>
</dbReference>
<evidence type="ECO:0000256" key="6">
    <source>
        <dbReference type="PROSITE-ProRule" id="PRU01382"/>
    </source>
</evidence>
<dbReference type="SMART" id="SM00435">
    <property type="entry name" value="TOPEUc"/>
    <property type="match status" value="1"/>
</dbReference>
<dbReference type="FunFam" id="1.10.10.41:FF:000001">
    <property type="entry name" value="DNA topoisomerase I"/>
    <property type="match status" value="1"/>
</dbReference>
<evidence type="ECO:0000256" key="2">
    <source>
        <dbReference type="ARBA" id="ARBA00006645"/>
    </source>
</evidence>
<organism evidence="10 11">
    <name type="scientific">Penicillium cosmopolitanum</name>
    <dbReference type="NCBI Taxonomy" id="1131564"/>
    <lineage>
        <taxon>Eukaryota</taxon>
        <taxon>Fungi</taxon>
        <taxon>Dikarya</taxon>
        <taxon>Ascomycota</taxon>
        <taxon>Pezizomycotina</taxon>
        <taxon>Eurotiomycetes</taxon>
        <taxon>Eurotiomycetidae</taxon>
        <taxon>Eurotiales</taxon>
        <taxon>Aspergillaceae</taxon>
        <taxon>Penicillium</taxon>
    </lineage>
</organism>
<dbReference type="Pfam" id="PF14370">
    <property type="entry name" value="Topo_C_assoc"/>
    <property type="match status" value="1"/>
</dbReference>
<dbReference type="CDD" id="cd00659">
    <property type="entry name" value="Topo_IB_C"/>
    <property type="match status" value="1"/>
</dbReference>
<feature type="domain" description="DNA topoisomerase I eukaryotic-type" evidence="9">
    <location>
        <begin position="433"/>
        <end position="876"/>
    </location>
</feature>
<dbReference type="InterPro" id="IPR014711">
    <property type="entry name" value="TopoI_cat_a-hlx-sub_euk"/>
</dbReference>
<dbReference type="GO" id="GO:0006260">
    <property type="term" value="P:DNA replication"/>
    <property type="evidence" value="ECO:0007669"/>
    <property type="project" value="TreeGrafter"/>
</dbReference>
<reference evidence="10" key="1">
    <citation type="submission" date="2022-12" db="EMBL/GenBank/DDBJ databases">
        <authorList>
            <person name="Petersen C."/>
        </authorList>
    </citation>
    <scope>NUCLEOTIDE SEQUENCE</scope>
    <source>
        <strain evidence="10">IBT 29677</strain>
    </source>
</reference>
<dbReference type="PANTHER" id="PTHR10290:SF3">
    <property type="entry name" value="DNA TOPOISOMERASE 1"/>
    <property type="match status" value="1"/>
</dbReference>
<dbReference type="GO" id="GO:0007059">
    <property type="term" value="P:chromosome segregation"/>
    <property type="evidence" value="ECO:0007669"/>
    <property type="project" value="TreeGrafter"/>
</dbReference>
<feature type="active site" description="O-(3'-phospho-DNA)-tyrosine intermediate" evidence="6">
    <location>
        <position position="862"/>
    </location>
</feature>
<evidence type="ECO:0000313" key="11">
    <source>
        <dbReference type="Proteomes" id="UP001147747"/>
    </source>
</evidence>
<dbReference type="Proteomes" id="UP001147747">
    <property type="component" value="Unassembled WGS sequence"/>
</dbReference>
<feature type="compositionally biased region" description="Basic and acidic residues" evidence="8">
    <location>
        <begin position="219"/>
        <end position="229"/>
    </location>
</feature>
<dbReference type="InterPro" id="IPR036202">
    <property type="entry name" value="TopoI_DNA-bd_euk_N_sf"/>
</dbReference>
<dbReference type="InterPro" id="IPR011010">
    <property type="entry name" value="DNA_brk_join_enz"/>
</dbReference>
<protein>
    <recommendedName>
        <fullName evidence="7">DNA topoisomerase I</fullName>
        <ecNumber evidence="7">5.6.2.1</ecNumber>
    </recommendedName>
    <alternativeName>
        <fullName evidence="7">DNA topoisomerase 1</fullName>
    </alternativeName>
</protein>
<dbReference type="InterPro" id="IPR051062">
    <property type="entry name" value="Topoisomerase_IB"/>
</dbReference>
<feature type="compositionally biased region" description="Low complexity" evidence="8">
    <location>
        <begin position="198"/>
        <end position="216"/>
    </location>
</feature>
<dbReference type="SUPFAM" id="SSF56349">
    <property type="entry name" value="DNA breaking-rejoining enzymes"/>
    <property type="match status" value="1"/>
</dbReference>
<keyword evidence="11" id="KW-1185">Reference proteome</keyword>
<dbReference type="FunFam" id="3.90.15.10:FF:000002">
    <property type="entry name" value="DNA topoisomerase I"/>
    <property type="match status" value="1"/>
</dbReference>
<sequence>MSSSEDDIPLSRANGRGKHLPNVTPLAYAPLRLLFLLRQFTSILTAYHYLIFLSLLLPHSAKPLAKPSPIETNGNVDPGVSIRFGPVQDKDVDMEDADARGVSKRKSRASIDKKKTYAEPESSDDDDQPLSKRRRTSVKHEDPETDEDVPLALNGRKLPKASETAIGEESDSDAPIERRLSAQKKKIEQKAKKDAPAARKSAAAPAKAAKPAAKKANGVKKEATDDKSTIKKAKAQPASPAVKKGKGAIKAESEDLDEKEGEEDEYRWWEDPTKGDGTKKWTTLEHSGVVFPPDYEVLPKNVKMRYDGVPISLHPDAEEVAGFFGSMLNSTHNVENPTFQKNFFGDFKDIIKKTGGAKDSQGNKIDVKEFAKCDFKPIFEYYDAKRLEKKNLPPAEKKRLKAEKDEEEAAFQFCTWDGRKQKVGNFRVEPPSLFRGRGEHPKTGHVKTRVQPEQITINIGKEATVPPPPAGHKWKEVKHDQEGTWLAMWQENINGNYKYVMLAANSDVKGQSDYKKFEKARELKKYIDKIRKDYQKNLKNDLMVERQKATAVYLIDQFALRAGNEKGEDEAETVGCCSLKYENISLRPPNTVIFDFLGKDSIRFYDEVKVDAQVFKNLKIFKKAPKKDGDEVFDRLTTSALNKHLQNYMPGLTAKVFRTYNASYTMSRLLKEIKASGNIPEKVKTYNDANRKVAILCNHKRTVTAGHAGQMEKMSERKWRLKQQMLDLEPSLRKKKGAAFFEIDEDLDKEWIKEHQAFLIEEQTQKINKKFEKDNEKRVADGEKEMKASELNERLEVVKDMEKKFNKENKTGKVEVEGRGPTVEKIEANITKIDQRVDTMSIQAQDKEDNKEVALGTSKINYIDPRLTVVFSKKFNVPIEKFFSKALREKFEWAIKSVEEDWEF</sequence>
<dbReference type="GO" id="GO:0003677">
    <property type="term" value="F:DNA binding"/>
    <property type="evidence" value="ECO:0007669"/>
    <property type="project" value="UniProtKB-UniRule"/>
</dbReference>
<dbReference type="InterPro" id="IPR013034">
    <property type="entry name" value="DNA_topo_DNA_db_N_dom1"/>
</dbReference>
<evidence type="ECO:0000256" key="1">
    <source>
        <dbReference type="ARBA" id="ARBA00000213"/>
    </source>
</evidence>
<dbReference type="Gene3D" id="1.10.10.41">
    <property type="entry name" value="Yeast DNA topoisomerase - domain 1"/>
    <property type="match status" value="1"/>
</dbReference>
<dbReference type="InterPro" id="IPR025834">
    <property type="entry name" value="TopoI_C_dom"/>
</dbReference>
<dbReference type="InterPro" id="IPR014727">
    <property type="entry name" value="TopoI_cat_a/b-sub_euk"/>
</dbReference>
<keyword evidence="5 6" id="KW-0413">Isomerase</keyword>
<reference evidence="10" key="2">
    <citation type="journal article" date="2023" name="IMA Fungus">
        <title>Comparative genomic study of the Penicillium genus elucidates a diverse pangenome and 15 lateral gene transfer events.</title>
        <authorList>
            <person name="Petersen C."/>
            <person name="Sorensen T."/>
            <person name="Nielsen M.R."/>
            <person name="Sondergaard T.E."/>
            <person name="Sorensen J.L."/>
            <person name="Fitzpatrick D.A."/>
            <person name="Frisvad J.C."/>
            <person name="Nielsen K.L."/>
        </authorList>
    </citation>
    <scope>NUCLEOTIDE SEQUENCE</scope>
    <source>
        <strain evidence="10">IBT 29677</strain>
    </source>
</reference>
<keyword evidence="3 6" id="KW-0799">Topoisomerase</keyword>
<keyword evidence="4 6" id="KW-0238">DNA-binding</keyword>
<name>A0A9X0BBJ6_9EURO</name>
<dbReference type="InterPro" id="IPR013499">
    <property type="entry name" value="TopoI_euk"/>
</dbReference>
<dbReference type="CDD" id="cd03488">
    <property type="entry name" value="Topoisomer_IB_N_htopoI_like"/>
    <property type="match status" value="1"/>
</dbReference>
<dbReference type="EMBL" id="JAPZBU010000005">
    <property type="protein sequence ID" value="KAJ5403663.1"/>
    <property type="molecule type" value="Genomic_DNA"/>
</dbReference>
<dbReference type="PRINTS" id="PR00416">
    <property type="entry name" value="EUTPISMRASEI"/>
</dbReference>
<dbReference type="InterPro" id="IPR013500">
    <property type="entry name" value="TopoI_cat_euk"/>
</dbReference>
<comment type="function">
    <text evidence="7">Releases the supercoiling and torsional tension of DNA introduced during the DNA replication and transcription by transiently cleaving and rejoining one strand of the DNA duplex. Introduces a single-strand break via transesterification at the specific target site 5'-[CT]CCTTp site in duplex DNA. The scissile phosphodiester is attacked by the catalytic tyrosine of the enzyme, resulting in the formation of a DNA-(3'-phosphotyrosyl)-enzyme intermediate and the expulsion of a 5'-OH DNA strand. The free DNA strand then undergoes passage around the unbroken strand thus removing DNA supercoils. Finally, in the religation step, the DNA 5'-OH attacks the covalent intermediate to expel the active-site tyrosine and restore the DNA phosphodiester backbone.</text>
</comment>